<evidence type="ECO:0000256" key="1">
    <source>
        <dbReference type="SAM" id="MobiDB-lite"/>
    </source>
</evidence>
<accession>A0ABW4FQC6</accession>
<organism evidence="2 3">
    <name type="scientific">Pseudonocardia aurantiaca</name>
    <dbReference type="NCBI Taxonomy" id="75290"/>
    <lineage>
        <taxon>Bacteria</taxon>
        <taxon>Bacillati</taxon>
        <taxon>Actinomycetota</taxon>
        <taxon>Actinomycetes</taxon>
        <taxon>Pseudonocardiales</taxon>
        <taxon>Pseudonocardiaceae</taxon>
        <taxon>Pseudonocardia</taxon>
    </lineage>
</organism>
<dbReference type="RefSeq" id="WP_343973654.1">
    <property type="nucleotide sequence ID" value="NZ_BAAAJG010000004.1"/>
</dbReference>
<evidence type="ECO:0000313" key="2">
    <source>
        <dbReference type="EMBL" id="MFD1531232.1"/>
    </source>
</evidence>
<sequence length="158" mass="16968">MVLDLVAQDVLLNGLLDTGPGPARRDPDTGESVGQTCYIVLSWTEDDQDSAPDEHRLTAQAYLPRNCEAEHPFLDFLLQRVWSVLAKGVADGLIAAERQGAAREFANNGFDSISKSGSFVVRPAPPQVEGKPPVRLVPGTGREGDAPRPVERVARPGA</sequence>
<protein>
    <submittedName>
        <fullName evidence="2">Uncharacterized protein</fullName>
    </submittedName>
</protein>
<comment type="caution">
    <text evidence="2">The sequence shown here is derived from an EMBL/GenBank/DDBJ whole genome shotgun (WGS) entry which is preliminary data.</text>
</comment>
<reference evidence="3" key="1">
    <citation type="journal article" date="2019" name="Int. J. Syst. Evol. Microbiol.">
        <title>The Global Catalogue of Microorganisms (GCM) 10K type strain sequencing project: providing services to taxonomists for standard genome sequencing and annotation.</title>
        <authorList>
            <consortium name="The Broad Institute Genomics Platform"/>
            <consortium name="The Broad Institute Genome Sequencing Center for Infectious Disease"/>
            <person name="Wu L."/>
            <person name="Ma J."/>
        </authorList>
    </citation>
    <scope>NUCLEOTIDE SEQUENCE [LARGE SCALE GENOMIC DNA]</scope>
    <source>
        <strain evidence="3">JCM 12165</strain>
    </source>
</reference>
<dbReference type="Proteomes" id="UP001597145">
    <property type="component" value="Unassembled WGS sequence"/>
</dbReference>
<keyword evidence="3" id="KW-1185">Reference proteome</keyword>
<dbReference type="EMBL" id="JBHUCP010000010">
    <property type="protein sequence ID" value="MFD1531232.1"/>
    <property type="molecule type" value="Genomic_DNA"/>
</dbReference>
<feature type="compositionally biased region" description="Basic and acidic residues" evidence="1">
    <location>
        <begin position="142"/>
        <end position="158"/>
    </location>
</feature>
<feature type="region of interest" description="Disordered" evidence="1">
    <location>
        <begin position="121"/>
        <end position="158"/>
    </location>
</feature>
<gene>
    <name evidence="2" type="ORF">ACFSCY_17490</name>
</gene>
<name>A0ABW4FQC6_9PSEU</name>
<proteinExistence type="predicted"/>
<evidence type="ECO:0000313" key="3">
    <source>
        <dbReference type="Proteomes" id="UP001597145"/>
    </source>
</evidence>